<reference evidence="2 3" key="1">
    <citation type="submission" date="2019-07" db="EMBL/GenBank/DDBJ databases">
        <authorList>
            <person name="Hibberd C M."/>
            <person name="Gehrig L. J."/>
            <person name="Chang H.-W."/>
            <person name="Venkatesh S."/>
        </authorList>
    </citation>
    <scope>NUCLEOTIDE SEQUENCE [LARGE SCALE GENOMIC DNA]</scope>
    <source>
        <strain evidence="2">Streptococcus_constellatus_SS_Bg39</strain>
    </source>
</reference>
<protein>
    <submittedName>
        <fullName evidence="2">Helix-turn-helix</fullName>
    </submittedName>
</protein>
<dbReference type="Gene3D" id="1.10.260.40">
    <property type="entry name" value="lambda repressor-like DNA-binding domains"/>
    <property type="match status" value="1"/>
</dbReference>
<dbReference type="InterPro" id="IPR001387">
    <property type="entry name" value="Cro/C1-type_HTH"/>
</dbReference>
<dbReference type="SUPFAM" id="SSF47413">
    <property type="entry name" value="lambda repressor-like DNA-binding domains"/>
    <property type="match status" value="1"/>
</dbReference>
<evidence type="ECO:0000313" key="3">
    <source>
        <dbReference type="Proteomes" id="UP000385544"/>
    </source>
</evidence>
<dbReference type="EMBL" id="CABHMZ010000026">
    <property type="protein sequence ID" value="VUX08427.1"/>
    <property type="molecule type" value="Genomic_DNA"/>
</dbReference>
<proteinExistence type="predicted"/>
<dbReference type="OrthoDB" id="9781521at2"/>
<accession>A0A564TMD8</accession>
<dbReference type="GO" id="GO:0003677">
    <property type="term" value="F:DNA binding"/>
    <property type="evidence" value="ECO:0007669"/>
    <property type="project" value="InterPro"/>
</dbReference>
<dbReference type="PROSITE" id="PS50943">
    <property type="entry name" value="HTH_CROC1"/>
    <property type="match status" value="1"/>
</dbReference>
<dbReference type="RefSeq" id="WP_144210475.1">
    <property type="nucleotide sequence ID" value="NZ_CABHMZ010000026.1"/>
</dbReference>
<dbReference type="CDD" id="cd00093">
    <property type="entry name" value="HTH_XRE"/>
    <property type="match status" value="1"/>
</dbReference>
<name>A0A564TMD8_STRCV</name>
<organism evidence="2 3">
    <name type="scientific">Streptococcus constellatus</name>
    <dbReference type="NCBI Taxonomy" id="76860"/>
    <lineage>
        <taxon>Bacteria</taxon>
        <taxon>Bacillati</taxon>
        <taxon>Bacillota</taxon>
        <taxon>Bacilli</taxon>
        <taxon>Lactobacillales</taxon>
        <taxon>Streptococcaceae</taxon>
        <taxon>Streptococcus</taxon>
        <taxon>Streptococcus anginosus group</taxon>
    </lineage>
</organism>
<dbReference type="SMART" id="SM00530">
    <property type="entry name" value="HTH_XRE"/>
    <property type="match status" value="1"/>
</dbReference>
<feature type="domain" description="HTH cro/C1-type" evidence="1">
    <location>
        <begin position="14"/>
        <end position="80"/>
    </location>
</feature>
<gene>
    <name evidence="2" type="ORF">SCSS39_01755</name>
</gene>
<dbReference type="InterPro" id="IPR010982">
    <property type="entry name" value="Lambda_DNA-bd_dom_sf"/>
</dbReference>
<sequence length="351" mass="39681">MTNREILNAIIDKIKSEIKRQNLSQEELAKICTKKIKEKDPKAKGISQSSISNILNKPSSATLSNLLKICDGLDLSLFAIFRSINNSLSSDNTNLIYDVSNPAFKGYLTESKMYIYFLSTESNYTDELLYAELELGDFYHTNECIVRLQINTKQHSDPDTLPDYKKYEGNMIIYHNVSIFMHLVSCDTGDVWSLIFNHSDLYKKTLACSLGCAVTLASGKGHRHPTIHFACLSTQKLNSKQENIVKNQLRLHGEYISISAKDLAAFLKTETVDEAFKNKIQSAIKEKSYSHSEWHDLDSYLISIKTLASSSPLDSKKTYEAISKLLRYSSNPSSYTIAPDEDGKLYHLLND</sequence>
<dbReference type="AlphaFoldDB" id="A0A564TMD8"/>
<evidence type="ECO:0000313" key="2">
    <source>
        <dbReference type="EMBL" id="VUX08427.1"/>
    </source>
</evidence>
<evidence type="ECO:0000259" key="1">
    <source>
        <dbReference type="PROSITE" id="PS50943"/>
    </source>
</evidence>
<dbReference type="Proteomes" id="UP000385544">
    <property type="component" value="Unassembled WGS sequence"/>
</dbReference>